<feature type="domain" description="Tail specific protease" evidence="1">
    <location>
        <begin position="5"/>
        <end position="57"/>
    </location>
</feature>
<protein>
    <recommendedName>
        <fullName evidence="1">Tail specific protease domain-containing protein</fullName>
    </recommendedName>
</protein>
<dbReference type="EMBL" id="BAABJK010000006">
    <property type="protein sequence ID" value="GAA4969400.1"/>
    <property type="molecule type" value="Genomic_DNA"/>
</dbReference>
<evidence type="ECO:0000313" key="2">
    <source>
        <dbReference type="EMBL" id="GAA4969400.1"/>
    </source>
</evidence>
<dbReference type="SUPFAM" id="SSF52096">
    <property type="entry name" value="ClpP/crotonase"/>
    <property type="match status" value="1"/>
</dbReference>
<evidence type="ECO:0000313" key="3">
    <source>
        <dbReference type="Proteomes" id="UP001501692"/>
    </source>
</evidence>
<sequence>METSPRFHQKNKKAFKDFYEKHKNSFESVKHIIIDLRNNGGGNKKLSDPFLKLFKKSGAKLFVLTNSFTGSNAEQFTVKLKNIKGTTHLGQTTYGLISYGLNYGKTYKTPSGYFSILPTDMNFHEFYKYEGFGIAPDIKLDFNSDWIKQTLSIIKNEN</sequence>
<organism evidence="2 3">
    <name type="scientific">Algibacter aquimarinus</name>
    <dbReference type="NCBI Taxonomy" id="1136748"/>
    <lineage>
        <taxon>Bacteria</taxon>
        <taxon>Pseudomonadati</taxon>
        <taxon>Bacteroidota</taxon>
        <taxon>Flavobacteriia</taxon>
        <taxon>Flavobacteriales</taxon>
        <taxon>Flavobacteriaceae</taxon>
        <taxon>Algibacter</taxon>
    </lineage>
</organism>
<accession>A0ABP9HF29</accession>
<keyword evidence="3" id="KW-1185">Reference proteome</keyword>
<gene>
    <name evidence="2" type="ORF">GCM10023315_18840</name>
</gene>
<dbReference type="Gene3D" id="3.90.226.10">
    <property type="entry name" value="2-enoyl-CoA Hydratase, Chain A, domain 1"/>
    <property type="match status" value="2"/>
</dbReference>
<comment type="caution">
    <text evidence="2">The sequence shown here is derived from an EMBL/GenBank/DDBJ whole genome shotgun (WGS) entry which is preliminary data.</text>
</comment>
<dbReference type="RefSeq" id="WP_345167627.1">
    <property type="nucleotide sequence ID" value="NZ_BAABJK010000006.1"/>
</dbReference>
<proteinExistence type="predicted"/>
<dbReference type="Pfam" id="PF03572">
    <property type="entry name" value="Peptidase_S41"/>
    <property type="match status" value="1"/>
</dbReference>
<dbReference type="InterPro" id="IPR005151">
    <property type="entry name" value="Tail-specific_protease"/>
</dbReference>
<dbReference type="Proteomes" id="UP001501692">
    <property type="component" value="Unassembled WGS sequence"/>
</dbReference>
<dbReference type="InterPro" id="IPR029045">
    <property type="entry name" value="ClpP/crotonase-like_dom_sf"/>
</dbReference>
<evidence type="ECO:0000259" key="1">
    <source>
        <dbReference type="Pfam" id="PF03572"/>
    </source>
</evidence>
<reference evidence="3" key="1">
    <citation type="journal article" date="2019" name="Int. J. Syst. Evol. Microbiol.">
        <title>The Global Catalogue of Microorganisms (GCM) 10K type strain sequencing project: providing services to taxonomists for standard genome sequencing and annotation.</title>
        <authorList>
            <consortium name="The Broad Institute Genomics Platform"/>
            <consortium name="The Broad Institute Genome Sequencing Center for Infectious Disease"/>
            <person name="Wu L."/>
            <person name="Ma J."/>
        </authorList>
    </citation>
    <scope>NUCLEOTIDE SEQUENCE [LARGE SCALE GENOMIC DNA]</scope>
    <source>
        <strain evidence="3">JCM 18287</strain>
    </source>
</reference>
<name>A0ABP9HF29_9FLAO</name>